<dbReference type="PATRIC" id="fig|42256.3.peg.102"/>
<sequence length="294" mass="31024">MIIFPVTLVVSFLRYTPLFDAAVSSLTPVMGLFGLPGEAALPLVLGNFLNLYAAIGAMLAMDLTVKQVFILALMLSFSHGLPVESAVCKRIGAGFWIVTGFRVALALAAGLLVNLLWRGGSEPASYGLVAPAQAEPEGFFEVAAAAFGAAFFGVVQISLIVLAVMFVIQILKDLGALGLFARMTKPLLKPLGISSRGSVTMAGGLVFGLAFGAGIILEQAREHDFSRREITLIALFLCACHAVIEDTLIFIPLGINVLPLLVIRLVTAVVLVALIAALWKETSATSKTPVVNKD</sequence>
<accession>A0A023X038</accession>
<evidence type="ECO:0000259" key="2">
    <source>
        <dbReference type="Pfam" id="PF07670"/>
    </source>
</evidence>
<dbReference type="EMBL" id="JAWXXX010000001">
    <property type="protein sequence ID" value="MDX5892796.1"/>
    <property type="molecule type" value="Genomic_DNA"/>
</dbReference>
<keyword evidence="1" id="KW-0812">Transmembrane</keyword>
<reference evidence="3 5" key="1">
    <citation type="submission" date="2014-03" db="EMBL/GenBank/DDBJ databases">
        <title>Complete genome sequence of the Radio-Resistant Rubrobacter radiotolerans RSPS-4.</title>
        <authorList>
            <person name="Egas C.C."/>
            <person name="Barroso C.C."/>
            <person name="Froufe H.J.C."/>
            <person name="Pacheco J.J."/>
            <person name="Albuquerque L.L."/>
            <person name="da Costa M.M.S."/>
        </authorList>
    </citation>
    <scope>NUCLEOTIDE SEQUENCE [LARGE SCALE GENOMIC DNA]</scope>
    <source>
        <strain evidence="3 5">RSPS-4</strain>
    </source>
</reference>
<feature type="transmembrane region" description="Helical" evidence="1">
    <location>
        <begin position="68"/>
        <end position="87"/>
    </location>
</feature>
<protein>
    <submittedName>
        <fullName evidence="3 4">Nucleoside recognition</fullName>
    </submittedName>
</protein>
<evidence type="ECO:0000313" key="3">
    <source>
        <dbReference type="EMBL" id="AHY45385.1"/>
    </source>
</evidence>
<evidence type="ECO:0000313" key="5">
    <source>
        <dbReference type="Proteomes" id="UP000025229"/>
    </source>
</evidence>
<organism evidence="3 5">
    <name type="scientific">Rubrobacter radiotolerans</name>
    <name type="common">Arthrobacter radiotolerans</name>
    <dbReference type="NCBI Taxonomy" id="42256"/>
    <lineage>
        <taxon>Bacteria</taxon>
        <taxon>Bacillati</taxon>
        <taxon>Actinomycetota</taxon>
        <taxon>Rubrobacteria</taxon>
        <taxon>Rubrobacterales</taxon>
        <taxon>Rubrobacteraceae</taxon>
        <taxon>Rubrobacter</taxon>
    </lineage>
</organism>
<keyword evidence="5" id="KW-1185">Reference proteome</keyword>
<feature type="transmembrane region" description="Helical" evidence="1">
    <location>
        <begin position="138"/>
        <end position="171"/>
    </location>
</feature>
<dbReference type="AlphaFoldDB" id="A0A023X038"/>
<name>A0A023X038_RUBRA</name>
<dbReference type="InterPro" id="IPR011642">
    <property type="entry name" value="Gate_dom"/>
</dbReference>
<keyword evidence="1" id="KW-1133">Transmembrane helix</keyword>
<feature type="transmembrane region" description="Helical" evidence="1">
    <location>
        <begin position="40"/>
        <end position="61"/>
    </location>
</feature>
<proteinExistence type="predicted"/>
<dbReference type="Proteomes" id="UP000025229">
    <property type="component" value="Chromosome"/>
</dbReference>
<dbReference type="Proteomes" id="UP001281130">
    <property type="component" value="Unassembled WGS sequence"/>
</dbReference>
<feature type="domain" description="Nucleoside transporter/FeoB GTPase Gate" evidence="2">
    <location>
        <begin position="2"/>
        <end position="82"/>
    </location>
</feature>
<dbReference type="STRING" id="42256.RradSPS_0102"/>
<dbReference type="KEGG" id="rrd:RradSPS_0102"/>
<evidence type="ECO:0000313" key="4">
    <source>
        <dbReference type="EMBL" id="MDX5892796.1"/>
    </source>
</evidence>
<feature type="transmembrane region" description="Helical" evidence="1">
    <location>
        <begin position="191"/>
        <end position="217"/>
    </location>
</feature>
<dbReference type="Pfam" id="PF07670">
    <property type="entry name" value="Gate"/>
    <property type="match status" value="2"/>
</dbReference>
<feature type="domain" description="Nucleoside transporter/FeoB GTPase Gate" evidence="2">
    <location>
        <begin position="155"/>
        <end position="244"/>
    </location>
</feature>
<dbReference type="EMBL" id="CP007514">
    <property type="protein sequence ID" value="AHY45385.1"/>
    <property type="molecule type" value="Genomic_DNA"/>
</dbReference>
<feature type="transmembrane region" description="Helical" evidence="1">
    <location>
        <begin position="229"/>
        <end position="251"/>
    </location>
</feature>
<feature type="transmembrane region" description="Helical" evidence="1">
    <location>
        <begin position="257"/>
        <end position="279"/>
    </location>
</feature>
<feature type="transmembrane region" description="Helical" evidence="1">
    <location>
        <begin position="93"/>
        <end position="117"/>
    </location>
</feature>
<dbReference type="HOGENOM" id="CLU_062018_0_0_11"/>
<reference evidence="4" key="2">
    <citation type="submission" date="2023-11" db="EMBL/GenBank/DDBJ databases">
        <title>MicrobeMod: A computational toolkit for identifying prokaryotic methylation and restriction-modification with nanopore sequencing.</title>
        <authorList>
            <person name="Crits-Christoph A."/>
            <person name="Kang S.C."/>
            <person name="Lee H."/>
            <person name="Ostrov N."/>
        </authorList>
    </citation>
    <scope>NUCLEOTIDE SEQUENCE</scope>
    <source>
        <strain evidence="4">ATCC 51242</strain>
    </source>
</reference>
<keyword evidence="1" id="KW-0472">Membrane</keyword>
<gene>
    <name evidence="3" type="ORF">RradSPS_0102</name>
    <name evidence="4" type="ORF">SIL72_02020</name>
</gene>
<dbReference type="eggNOG" id="COG0370">
    <property type="taxonomic scope" value="Bacteria"/>
</dbReference>
<evidence type="ECO:0000256" key="1">
    <source>
        <dbReference type="SAM" id="Phobius"/>
    </source>
</evidence>
<dbReference type="RefSeq" id="WP_232226565.1">
    <property type="nucleotide sequence ID" value="NZ_CP007514.1"/>
</dbReference>